<accession>A0AAV2T2J9</accession>
<comment type="caution">
    <text evidence="1">The sequence shown here is derived from an EMBL/GenBank/DDBJ whole genome shotgun (WGS) entry which is preliminary data.</text>
</comment>
<reference evidence="1" key="1">
    <citation type="submission" date="2024-06" db="EMBL/GenBank/DDBJ databases">
        <authorList>
            <person name="Liu X."/>
            <person name="Lenzi L."/>
            <person name="Haldenby T S."/>
            <person name="Uol C."/>
        </authorList>
    </citation>
    <scope>NUCLEOTIDE SEQUENCE</scope>
</reference>
<dbReference type="Pfam" id="PF11901">
    <property type="entry name" value="DM9"/>
    <property type="match status" value="2"/>
</dbReference>
<evidence type="ECO:0000313" key="2">
    <source>
        <dbReference type="Proteomes" id="UP001497525"/>
    </source>
</evidence>
<dbReference type="InterPro" id="IPR006616">
    <property type="entry name" value="DM9_repeat"/>
</dbReference>
<dbReference type="EMBL" id="CAXLJL010000078">
    <property type="protein sequence ID" value="CAL5130915.1"/>
    <property type="molecule type" value="Genomic_DNA"/>
</dbReference>
<proteinExistence type="predicted"/>
<sequence>MPDDISWVSCNRDSEVPPNAVHVDKEMFVIRGNYSGDTIPGKWVRNLHSGYVSHGGREIQLENFEVLCIPKDRYQWEKSRDGQPPSGAIEAGNTSGGEKLYVAQGKINGQKCIGKLHPSHKCAYFPWGTAEHRETKCKDANEREVVLSPRHPNHIMNLDLNDDPPPSYWEIYPNGCPDFPPNCRCERSFSCSGDELCTSGPAPRSQPPSRRPGPRPFYPSASVCPGSYPGLWSSMGAGAQSAFNTLTPQASNKAEACREEFYWVECKATNPPPPDAVKAEGEVYVIRQKYKGDLIPGKWPVRLKKGYISYGGREIELSSFEVLCIPRANYQWIEASRGKIPPGAVIGGKTANGETLYIARGRVNNEPCTGKVQPSHRCAYYPWRFREHKRENYTVLCFF</sequence>
<dbReference type="Proteomes" id="UP001497525">
    <property type="component" value="Unassembled WGS sequence"/>
</dbReference>
<dbReference type="SMART" id="SM00696">
    <property type="entry name" value="DM9"/>
    <property type="match status" value="4"/>
</dbReference>
<protein>
    <submittedName>
        <fullName evidence="1">Uncharacterized protein</fullName>
    </submittedName>
</protein>
<evidence type="ECO:0000313" key="1">
    <source>
        <dbReference type="EMBL" id="CAL5130915.1"/>
    </source>
</evidence>
<organism evidence="1 2">
    <name type="scientific">Calicophoron daubneyi</name>
    <name type="common">Rumen fluke</name>
    <name type="synonym">Paramphistomum daubneyi</name>
    <dbReference type="NCBI Taxonomy" id="300641"/>
    <lineage>
        <taxon>Eukaryota</taxon>
        <taxon>Metazoa</taxon>
        <taxon>Spiralia</taxon>
        <taxon>Lophotrochozoa</taxon>
        <taxon>Platyhelminthes</taxon>
        <taxon>Trematoda</taxon>
        <taxon>Digenea</taxon>
        <taxon>Plagiorchiida</taxon>
        <taxon>Pronocephalata</taxon>
        <taxon>Paramphistomoidea</taxon>
        <taxon>Paramphistomidae</taxon>
        <taxon>Calicophoron</taxon>
    </lineage>
</organism>
<dbReference type="AlphaFoldDB" id="A0AAV2T2J9"/>
<dbReference type="PANTHER" id="PTHR31649:SF1">
    <property type="entry name" value="FARNESOIC ACID O-METHYL TRANSFERASE DOMAIN-CONTAINING PROTEIN"/>
    <property type="match status" value="1"/>
</dbReference>
<name>A0AAV2T2J9_CALDB</name>
<gene>
    <name evidence="1" type="ORF">CDAUBV1_LOCUS3118</name>
</gene>
<dbReference type="PANTHER" id="PTHR31649">
    <property type="entry name" value="AGAP009604-PA"/>
    <property type="match status" value="1"/>
</dbReference>